<comment type="subunit">
    <text evidence="2 5">Homopentamer.</text>
</comment>
<dbReference type="PANTHER" id="PTHR30288">
    <property type="entry name" value="FLAGELLAR CAP/ASSEMBLY PROTEIN FLID"/>
    <property type="match status" value="1"/>
</dbReference>
<keyword evidence="4 5" id="KW-0975">Bacterial flagellum</keyword>
<keyword evidence="3" id="KW-0175">Coiled coil</keyword>
<evidence type="ECO:0000256" key="2">
    <source>
        <dbReference type="ARBA" id="ARBA00011255"/>
    </source>
</evidence>
<dbReference type="AlphaFoldDB" id="A0A8J3YSS4"/>
<dbReference type="Pfam" id="PF07195">
    <property type="entry name" value="FliD_C"/>
    <property type="match status" value="1"/>
</dbReference>
<dbReference type="GO" id="GO:0005576">
    <property type="term" value="C:extracellular region"/>
    <property type="evidence" value="ECO:0007669"/>
    <property type="project" value="UniProtKB-SubCell"/>
</dbReference>
<dbReference type="Pfam" id="PF02465">
    <property type="entry name" value="FliD_N"/>
    <property type="match status" value="1"/>
</dbReference>
<dbReference type="GO" id="GO:0009424">
    <property type="term" value="C:bacterial-type flagellum hook"/>
    <property type="evidence" value="ECO:0007669"/>
    <property type="project" value="UniProtKB-UniRule"/>
</dbReference>
<dbReference type="InterPro" id="IPR003481">
    <property type="entry name" value="FliD_N"/>
</dbReference>
<dbReference type="GO" id="GO:0071973">
    <property type="term" value="P:bacterial-type flagellum-dependent cell motility"/>
    <property type="evidence" value="ECO:0007669"/>
    <property type="project" value="TreeGrafter"/>
</dbReference>
<dbReference type="EMBL" id="BOPF01000040">
    <property type="protein sequence ID" value="GIJ50836.1"/>
    <property type="molecule type" value="Genomic_DNA"/>
</dbReference>
<comment type="similarity">
    <text evidence="1 5">Belongs to the FliD family.</text>
</comment>
<evidence type="ECO:0000256" key="3">
    <source>
        <dbReference type="ARBA" id="ARBA00023054"/>
    </source>
</evidence>
<keyword evidence="5" id="KW-0964">Secreted</keyword>
<name>A0A8J3YSS4_9ACTN</name>
<keyword evidence="9" id="KW-1185">Reference proteome</keyword>
<dbReference type="PANTHER" id="PTHR30288:SF0">
    <property type="entry name" value="FLAGELLAR HOOK-ASSOCIATED PROTEIN 2"/>
    <property type="match status" value="1"/>
</dbReference>
<proteinExistence type="inferred from homology"/>
<evidence type="ECO:0000313" key="8">
    <source>
        <dbReference type="EMBL" id="GIJ50836.1"/>
    </source>
</evidence>
<dbReference type="RefSeq" id="WP_203904261.1">
    <property type="nucleotide sequence ID" value="NZ_BOPF01000040.1"/>
</dbReference>
<dbReference type="InterPro" id="IPR010809">
    <property type="entry name" value="FliD_C"/>
</dbReference>
<dbReference type="GO" id="GO:0007155">
    <property type="term" value="P:cell adhesion"/>
    <property type="evidence" value="ECO:0007669"/>
    <property type="project" value="InterPro"/>
</dbReference>
<accession>A0A8J3YSS4</accession>
<comment type="caution">
    <text evidence="8">The sequence shown here is derived from an EMBL/GenBank/DDBJ whole genome shotgun (WGS) entry which is preliminary data.</text>
</comment>
<organism evidence="8 9">
    <name type="scientific">Virgisporangium aliadipatigenens</name>
    <dbReference type="NCBI Taxonomy" id="741659"/>
    <lineage>
        <taxon>Bacteria</taxon>
        <taxon>Bacillati</taxon>
        <taxon>Actinomycetota</taxon>
        <taxon>Actinomycetes</taxon>
        <taxon>Micromonosporales</taxon>
        <taxon>Micromonosporaceae</taxon>
        <taxon>Virgisporangium</taxon>
    </lineage>
</organism>
<dbReference type="GO" id="GO:0009421">
    <property type="term" value="C:bacterial-type flagellum filament cap"/>
    <property type="evidence" value="ECO:0007669"/>
    <property type="project" value="InterPro"/>
</dbReference>
<gene>
    <name evidence="8" type="ORF">Val02_77220</name>
</gene>
<evidence type="ECO:0000313" key="9">
    <source>
        <dbReference type="Proteomes" id="UP000619260"/>
    </source>
</evidence>
<feature type="domain" description="Flagellar hook-associated protein 2 C-terminal" evidence="7">
    <location>
        <begin position="204"/>
        <end position="428"/>
    </location>
</feature>
<sequence>MGATTSVDGLVSGLSTSDLISQLMAVESAPKTKIEQKITTQKAVNTALQSVNTKVKAIFTAADALTKATGLDLTKASSTSDAVSATATASAATGSLTFEVKTLAKAHVMTAAYANASAPAVVDPVAGINISIGGGAPVNITVDPTKNTPQGIAEAINAKGINVKAAAVDTGSGIILQLTSTKTGTANSFTVTGLTGTANIAAQGDDASIVVGGGTPGAYTVKSASNSFTGLMAGVTLTVTKPAAEVTVTVAKDNEGIAGKVSAMIDAANGALAEIALKADPKVASSQLKGNSLVRQTASSILGSVAGGQVTEINGVNEYTSFASIGVQVDKAGRLSFDKDKFMTALNADPAGTAKMVQEGLAKNLASVADGVTNSTVGSLTQVLKNGESTITRLNTEITNWDNRLELRQNALKKQFSNLEVALSKMKSQSSWLAGQLSALG</sequence>
<dbReference type="InterPro" id="IPR040026">
    <property type="entry name" value="FliD"/>
</dbReference>
<evidence type="ECO:0000256" key="5">
    <source>
        <dbReference type="RuleBase" id="RU362066"/>
    </source>
</evidence>
<evidence type="ECO:0000256" key="1">
    <source>
        <dbReference type="ARBA" id="ARBA00009764"/>
    </source>
</evidence>
<dbReference type="Proteomes" id="UP000619260">
    <property type="component" value="Unassembled WGS sequence"/>
</dbReference>
<protein>
    <recommendedName>
        <fullName evidence="5">Flagellar hook-associated protein 2</fullName>
        <shortName evidence="5">HAP2</shortName>
    </recommendedName>
    <alternativeName>
        <fullName evidence="5">Flagellar cap protein</fullName>
    </alternativeName>
</protein>
<evidence type="ECO:0000256" key="4">
    <source>
        <dbReference type="ARBA" id="ARBA00023143"/>
    </source>
</evidence>
<reference evidence="8" key="1">
    <citation type="submission" date="2021-01" db="EMBL/GenBank/DDBJ databases">
        <title>Whole genome shotgun sequence of Virgisporangium aliadipatigenens NBRC 105644.</title>
        <authorList>
            <person name="Komaki H."/>
            <person name="Tamura T."/>
        </authorList>
    </citation>
    <scope>NUCLEOTIDE SEQUENCE</scope>
    <source>
        <strain evidence="8">NBRC 105644</strain>
    </source>
</reference>
<evidence type="ECO:0000259" key="7">
    <source>
        <dbReference type="Pfam" id="PF07195"/>
    </source>
</evidence>
<comment type="function">
    <text evidence="5">Required for morphogenesis and for the elongation of the flagellar filament by facilitating polymerization of the flagellin monomers at the tip of growing filament. Forms a capping structure, which prevents flagellin subunits (transported through the central channel of the flagellum) from leaking out without polymerization at the distal end.</text>
</comment>
<comment type="subcellular location">
    <subcellularLocation>
        <location evidence="5">Secreted</location>
    </subcellularLocation>
    <subcellularLocation>
        <location evidence="5">Bacterial flagellum</location>
    </subcellularLocation>
</comment>
<evidence type="ECO:0000259" key="6">
    <source>
        <dbReference type="Pfam" id="PF02465"/>
    </source>
</evidence>
<feature type="domain" description="Flagellar hook-associated protein 2 N-terminal" evidence="6">
    <location>
        <begin position="12"/>
        <end position="107"/>
    </location>
</feature>